<proteinExistence type="predicted"/>
<dbReference type="EMBL" id="CP046730">
    <property type="protein sequence ID" value="QUP55651.1"/>
    <property type="molecule type" value="Genomic_DNA"/>
</dbReference>
<evidence type="ECO:0008006" key="4">
    <source>
        <dbReference type="Google" id="ProtNLM"/>
    </source>
</evidence>
<evidence type="ECO:0000313" key="2">
    <source>
        <dbReference type="EMBL" id="QUP55651.1"/>
    </source>
</evidence>
<protein>
    <recommendedName>
        <fullName evidence="4">Phospholipase C</fullName>
    </recommendedName>
</protein>
<dbReference type="InterPro" id="IPR007312">
    <property type="entry name" value="Phosphoesterase"/>
</dbReference>
<accession>A0ABX7ZJS4</accession>
<dbReference type="Pfam" id="PF04185">
    <property type="entry name" value="Phosphoesterase"/>
    <property type="match status" value="1"/>
</dbReference>
<dbReference type="PANTHER" id="PTHR31956:SF1">
    <property type="entry name" value="NON-SPECIFIC PHOSPHOLIPASE C1"/>
    <property type="match status" value="1"/>
</dbReference>
<evidence type="ECO:0000256" key="1">
    <source>
        <dbReference type="ARBA" id="ARBA00022801"/>
    </source>
</evidence>
<keyword evidence="2" id="KW-0614">Plasmid</keyword>
<reference evidence="2 3" key="1">
    <citation type="journal article" date="2021" name="Phytopathology">
        <title>Complete genome sequence of Ralstonia syzygii subsp. indonesiensis strain LLRS-1, isolated from wilted tobacco in China.</title>
        <authorList>
            <person name="Lu C.H."/>
            <person name="Li J.Y."/>
            <person name="Mi M.G."/>
            <person name="Lin Z.L."/>
            <person name="Jiang N."/>
            <person name="Gai X."/>
            <person name="Ma J.H."/>
            <person name="Lei L.P."/>
            <person name="Xia Z.Y."/>
        </authorList>
    </citation>
    <scope>NUCLEOTIDE SEQUENCE [LARGE SCALE GENOMIC DNA]</scope>
    <source>
        <strain evidence="2 3">LLRS-1</strain>
    </source>
</reference>
<dbReference type="Gene3D" id="3.40.720.10">
    <property type="entry name" value="Alkaline Phosphatase, subunit A"/>
    <property type="match status" value="2"/>
</dbReference>
<keyword evidence="1" id="KW-0378">Hydrolase</keyword>
<evidence type="ECO:0000313" key="3">
    <source>
        <dbReference type="Proteomes" id="UP000677898"/>
    </source>
</evidence>
<keyword evidence="3" id="KW-1185">Reference proteome</keyword>
<sequence length="465" mass="51159">MGMGNIEHVVVLMLENRSFDATLGWLYERDLPSLNIPPVAPGDAFRGLSSIDLTQFTNRADGGLSSPPVRGTKGFAVPGVDPGEEFAHVNMQFFGTETPGSGAEATMTGVLQDFVNVMRSQGYNNSAIRATASMIMQTYTQQQLPVLNQLARHYAVSDDWFASVPSQTNPNRAFLMAGTSHGLVNNGQLETDPRAKGLESILKMDIGDDRFPEDTIFNALAAAGVDWNVFWQTSYLPHKISTLLGYASALGALTVMLPRWLAGLLRTKLDQLMKYSDYINGLASEQLSSNYTWRLFPAIQNIPNASQNFKKLDQFHTLARAGQLPKFSYIEPYWTIAQTSTDAGLKNLFTQIGNDYHPPGNVIVAENFVKDVYASLIANKAAWNKTLLVITFDEFVGSFDHVAPPEAVPPWTAPPVFSTNGFDFKRYGARVPSILVSPWVQKGTVFRSTTSVPYDHTSVIATTLK</sequence>
<gene>
    <name evidence="2" type="ORF">GO998_17960</name>
</gene>
<dbReference type="Proteomes" id="UP000677898">
    <property type="component" value="Plasmid pLLRS-1"/>
</dbReference>
<dbReference type="InterPro" id="IPR017850">
    <property type="entry name" value="Alkaline_phosphatase_core_sf"/>
</dbReference>
<geneLocation type="plasmid" evidence="2 3">
    <name>pLLRS-1</name>
</geneLocation>
<organism evidence="2 3">
    <name type="scientific">Ralstonia syzygii</name>
    <dbReference type="NCBI Taxonomy" id="28097"/>
    <lineage>
        <taxon>Bacteria</taxon>
        <taxon>Pseudomonadati</taxon>
        <taxon>Pseudomonadota</taxon>
        <taxon>Betaproteobacteria</taxon>
        <taxon>Burkholderiales</taxon>
        <taxon>Burkholderiaceae</taxon>
        <taxon>Ralstonia</taxon>
        <taxon>Ralstonia solanacearum species complex</taxon>
    </lineage>
</organism>
<dbReference type="PANTHER" id="PTHR31956">
    <property type="entry name" value="NON-SPECIFIC PHOSPHOLIPASE C4-RELATED"/>
    <property type="match status" value="1"/>
</dbReference>
<name>A0ABX7ZJS4_9RALS</name>